<name>A0ABQ3ZL35_9ACTN</name>
<keyword evidence="3" id="KW-0328">Glycosyltransferase</keyword>
<feature type="region of interest" description="Disordered" evidence="9">
    <location>
        <begin position="771"/>
        <end position="806"/>
    </location>
</feature>
<protein>
    <submittedName>
        <fullName evidence="12">Carboxypeptidase</fullName>
    </submittedName>
</protein>
<feature type="domain" description="Glycosyl transferase family 51" evidence="11">
    <location>
        <begin position="75"/>
        <end position="260"/>
    </location>
</feature>
<gene>
    <name evidence="12" type="ORF">Ahu01nite_020090</name>
</gene>
<keyword evidence="1 12" id="KW-0121">Carboxypeptidase</keyword>
<evidence type="ECO:0000313" key="13">
    <source>
        <dbReference type="Proteomes" id="UP000603200"/>
    </source>
</evidence>
<dbReference type="Gene3D" id="3.40.710.10">
    <property type="entry name" value="DD-peptidase/beta-lactamase superfamily"/>
    <property type="match status" value="1"/>
</dbReference>
<feature type="compositionally biased region" description="Low complexity" evidence="9">
    <location>
        <begin position="774"/>
        <end position="788"/>
    </location>
</feature>
<proteinExistence type="predicted"/>
<reference evidence="12 13" key="1">
    <citation type="submission" date="2021-01" db="EMBL/GenBank/DDBJ databases">
        <title>Whole genome shotgun sequence of Actinoplanes humidus NBRC 14915.</title>
        <authorList>
            <person name="Komaki H."/>
            <person name="Tamura T."/>
        </authorList>
    </citation>
    <scope>NUCLEOTIDE SEQUENCE [LARGE SCALE GENOMIC DNA]</scope>
    <source>
        <strain evidence="12 13">NBRC 14915</strain>
    </source>
</reference>
<dbReference type="Proteomes" id="UP000603200">
    <property type="component" value="Unassembled WGS sequence"/>
</dbReference>
<evidence type="ECO:0000256" key="5">
    <source>
        <dbReference type="ARBA" id="ARBA00022801"/>
    </source>
</evidence>
<keyword evidence="2" id="KW-0645">Protease</keyword>
<dbReference type="SUPFAM" id="SSF56601">
    <property type="entry name" value="beta-lactamase/transpeptidase-like"/>
    <property type="match status" value="1"/>
</dbReference>
<evidence type="ECO:0000259" key="11">
    <source>
        <dbReference type="Pfam" id="PF00912"/>
    </source>
</evidence>
<organism evidence="12 13">
    <name type="scientific">Winogradskya humida</name>
    <dbReference type="NCBI Taxonomy" id="113566"/>
    <lineage>
        <taxon>Bacteria</taxon>
        <taxon>Bacillati</taxon>
        <taxon>Actinomycetota</taxon>
        <taxon>Actinomycetes</taxon>
        <taxon>Micromonosporales</taxon>
        <taxon>Micromonosporaceae</taxon>
        <taxon>Winogradskya</taxon>
    </lineage>
</organism>
<evidence type="ECO:0000256" key="3">
    <source>
        <dbReference type="ARBA" id="ARBA00022676"/>
    </source>
</evidence>
<dbReference type="InterPro" id="IPR001460">
    <property type="entry name" value="PCN-bd_Tpept"/>
</dbReference>
<keyword evidence="6" id="KW-0511">Multifunctional enzyme</keyword>
<evidence type="ECO:0000256" key="4">
    <source>
        <dbReference type="ARBA" id="ARBA00022679"/>
    </source>
</evidence>
<comment type="catalytic activity">
    <reaction evidence="7">
        <text>Preferential cleavage: (Ac)2-L-Lys-D-Ala-|-D-Ala. Also transpeptidation of peptidyl-alanyl moieties that are N-acyl substituents of D-alanine.</text>
        <dbReference type="EC" id="3.4.16.4"/>
    </reaction>
</comment>
<comment type="caution">
    <text evidence="12">The sequence shown here is derived from an EMBL/GenBank/DDBJ whole genome shotgun (WGS) entry which is preliminary data.</text>
</comment>
<accession>A0ABQ3ZL35</accession>
<dbReference type="Gene3D" id="1.10.3810.10">
    <property type="entry name" value="Biosynthetic peptidoglycan transglycosylase-like"/>
    <property type="match status" value="1"/>
</dbReference>
<dbReference type="PANTHER" id="PTHR32282:SF33">
    <property type="entry name" value="PEPTIDOGLYCAN GLYCOSYLTRANSFERASE"/>
    <property type="match status" value="1"/>
</dbReference>
<dbReference type="InterPro" id="IPR050396">
    <property type="entry name" value="Glycosyltr_51/Transpeptidase"/>
</dbReference>
<evidence type="ECO:0000256" key="7">
    <source>
        <dbReference type="ARBA" id="ARBA00034000"/>
    </source>
</evidence>
<keyword evidence="4" id="KW-0808">Transferase</keyword>
<evidence type="ECO:0000256" key="2">
    <source>
        <dbReference type="ARBA" id="ARBA00022670"/>
    </source>
</evidence>
<keyword evidence="5" id="KW-0378">Hydrolase</keyword>
<dbReference type="InterPro" id="IPR023346">
    <property type="entry name" value="Lysozyme-like_dom_sf"/>
</dbReference>
<dbReference type="InterPro" id="IPR036950">
    <property type="entry name" value="PBP_transglycosylase"/>
</dbReference>
<dbReference type="Pfam" id="PF00912">
    <property type="entry name" value="Transgly"/>
    <property type="match status" value="1"/>
</dbReference>
<evidence type="ECO:0000256" key="1">
    <source>
        <dbReference type="ARBA" id="ARBA00022645"/>
    </source>
</evidence>
<dbReference type="EMBL" id="BOMN01000023">
    <property type="protein sequence ID" value="GIE18907.1"/>
    <property type="molecule type" value="Genomic_DNA"/>
</dbReference>
<dbReference type="CDD" id="cd06577">
    <property type="entry name" value="PASTA_pknB"/>
    <property type="match status" value="1"/>
</dbReference>
<dbReference type="InterPro" id="IPR005543">
    <property type="entry name" value="PASTA_dom"/>
</dbReference>
<dbReference type="Pfam" id="PF00905">
    <property type="entry name" value="Transpeptidase"/>
    <property type="match status" value="1"/>
</dbReference>
<dbReference type="GO" id="GO:0004180">
    <property type="term" value="F:carboxypeptidase activity"/>
    <property type="evidence" value="ECO:0007669"/>
    <property type="project" value="UniProtKB-KW"/>
</dbReference>
<evidence type="ECO:0000256" key="8">
    <source>
        <dbReference type="ARBA" id="ARBA00049902"/>
    </source>
</evidence>
<dbReference type="PANTHER" id="PTHR32282">
    <property type="entry name" value="BINDING PROTEIN TRANSPEPTIDASE, PUTATIVE-RELATED"/>
    <property type="match status" value="1"/>
</dbReference>
<keyword evidence="13" id="KW-1185">Reference proteome</keyword>
<evidence type="ECO:0000256" key="9">
    <source>
        <dbReference type="SAM" id="MobiDB-lite"/>
    </source>
</evidence>
<dbReference type="InterPro" id="IPR012338">
    <property type="entry name" value="Beta-lactam/transpept-like"/>
</dbReference>
<comment type="catalytic activity">
    <reaction evidence="8">
        <text>[GlcNAc-(1-&gt;4)-Mur2Ac(oyl-L-Ala-gamma-D-Glu-L-Lys-D-Ala-D-Ala)](n)-di-trans,octa-cis-undecaprenyl diphosphate + beta-D-GlcNAc-(1-&gt;4)-Mur2Ac(oyl-L-Ala-gamma-D-Glu-L-Lys-D-Ala-D-Ala)-di-trans,octa-cis-undecaprenyl diphosphate = [GlcNAc-(1-&gt;4)-Mur2Ac(oyl-L-Ala-gamma-D-Glu-L-Lys-D-Ala-D-Ala)](n+1)-di-trans,octa-cis-undecaprenyl diphosphate + di-trans,octa-cis-undecaprenyl diphosphate + H(+)</text>
        <dbReference type="Rhea" id="RHEA:23708"/>
        <dbReference type="Rhea" id="RHEA-COMP:9602"/>
        <dbReference type="Rhea" id="RHEA-COMP:9603"/>
        <dbReference type="ChEBI" id="CHEBI:15378"/>
        <dbReference type="ChEBI" id="CHEBI:58405"/>
        <dbReference type="ChEBI" id="CHEBI:60033"/>
        <dbReference type="ChEBI" id="CHEBI:78435"/>
        <dbReference type="EC" id="2.4.99.28"/>
    </reaction>
</comment>
<dbReference type="InterPro" id="IPR001264">
    <property type="entry name" value="Glyco_trans_51"/>
</dbReference>
<dbReference type="SUPFAM" id="SSF53955">
    <property type="entry name" value="Lysozyme-like"/>
    <property type="match status" value="1"/>
</dbReference>
<evidence type="ECO:0000256" key="6">
    <source>
        <dbReference type="ARBA" id="ARBA00023268"/>
    </source>
</evidence>
<feature type="domain" description="Penicillin-binding protein transpeptidase" evidence="10">
    <location>
        <begin position="366"/>
        <end position="645"/>
    </location>
</feature>
<sequence>MRPREHNFFTNAGMLTICGLLSGVVVAAAAFPAVAMSGLAAKAGGESFAALPSELKETDAPQFSRMVAADGKTEIAVFYDEFRNVVPVKDISPNMLNAIVSAEDHKFYDHNGVDLKGVARAFVSNNSDSSEGQQGASTLTMQYVRMSLSYSAPNWQAVVDATADTPKRKINEIKYAMQVEKEMSKEEILQGYLNKAPFGNGAYGVAAAAQVYFQKSPKNLTVPEAALLAGMVKATDGFDPTDPTKYPKAVGRRDWVLKNMLDLHYITQKQYDDGIKTKVPHTTKRTGNGCAATKNNSWGFFCDYFYRWWMSREEFGKTTYDRERRLKTGGYTIRATMDVKATAAAKDNIKDMIGNKDRDALLLAAVQPGTGQVKALAANRNFKLDDGKNPLSSDPKKKAAKVKSTYPNTTNPLLSGGGDINGYQAGSVFKMFTMVAALEAGYPLAYPINTEYRYKSPTYLDSGAPAECNGHYCPANASQSEKGPYNMWTGFGSSVNTYFVPLEERVGAEKVVKIAQKFGVKFREPNDNDLATKYAHDWGSFTLGVSASTPLDMANAYATLAADGMYCEPTPVQQITEHDGTKIDVGKKHCTRATSADVARATIDAARCPVGDQAQLGSCGGHTTAGDAHGIVKHPIFGKTGTTDGDKTASLIIGTNSMVVAGYLVNPDYQNHPYKMRHDVVNPAVEDTLRDIMKGKDKVEFKKPKGTKISKGEQVSIPGVKCSSVDAAKSRVEDAGFTATVGTEIASDCPKGQAAGTEPSGQTVKGGFVAIQVSSGPAPSGAGPSGAPTGPGGTPGGGGPGGGPGR</sequence>
<dbReference type="Gene3D" id="3.30.10.20">
    <property type="match status" value="1"/>
</dbReference>
<evidence type="ECO:0000259" key="10">
    <source>
        <dbReference type="Pfam" id="PF00905"/>
    </source>
</evidence>
<evidence type="ECO:0000313" key="12">
    <source>
        <dbReference type="EMBL" id="GIE18907.1"/>
    </source>
</evidence>
<feature type="compositionally biased region" description="Gly residues" evidence="9">
    <location>
        <begin position="789"/>
        <end position="806"/>
    </location>
</feature>